<dbReference type="Proteomes" id="UP000019805">
    <property type="component" value="Chromosome"/>
</dbReference>
<proteinExistence type="predicted"/>
<keyword evidence="2" id="KW-1185">Reference proteome</keyword>
<name>W8WVT8_CASD6</name>
<evidence type="ECO:0000313" key="1">
    <source>
        <dbReference type="EMBL" id="CDM23644.1"/>
    </source>
</evidence>
<accession>W8WVT8</accession>
<dbReference type="KEGG" id="cdn:BN940_05876"/>
<protein>
    <submittedName>
        <fullName evidence="1">Uncharacterized protein</fullName>
    </submittedName>
</protein>
<dbReference type="HOGENOM" id="CLU_2697832_0_0_4"/>
<sequence length="73" mass="8271">MRLHGLAQSLFVLHWFVSCRVAPGTGCARLKHSHSSKTPRFLFRRNSFVFILAGNRGLDFPRAGFLRDAISKI</sequence>
<dbReference type="EMBL" id="HG916765">
    <property type="protein sequence ID" value="CDM23644.1"/>
    <property type="molecule type" value="Genomic_DNA"/>
</dbReference>
<reference evidence="1 2" key="1">
    <citation type="journal article" date="2014" name="BMC Microbiol.">
        <title>The oxygen-independent metabolism of cyclic monoterpenes in Castellaniella defragrans 65Phen.</title>
        <authorList>
            <person name="Petasch J."/>
            <person name="Disch E.M."/>
            <person name="Markert S."/>
            <person name="Becher D."/>
            <person name="Schweder T."/>
            <person name="Huttel B."/>
            <person name="Reinhardt R."/>
            <person name="Harder J."/>
        </authorList>
    </citation>
    <scope>NUCLEOTIDE SEQUENCE [LARGE SCALE GENOMIC DNA]</scope>
    <source>
        <strain evidence="1">65Phen</strain>
    </source>
</reference>
<evidence type="ECO:0000313" key="2">
    <source>
        <dbReference type="Proteomes" id="UP000019805"/>
    </source>
</evidence>
<organism evidence="1 2">
    <name type="scientific">Castellaniella defragrans (strain DSM 12143 / CCUG 39792 / 65Phen)</name>
    <name type="common">Alcaligenes defragrans</name>
    <dbReference type="NCBI Taxonomy" id="1437824"/>
    <lineage>
        <taxon>Bacteria</taxon>
        <taxon>Pseudomonadati</taxon>
        <taxon>Pseudomonadota</taxon>
        <taxon>Betaproteobacteria</taxon>
        <taxon>Burkholderiales</taxon>
        <taxon>Alcaligenaceae</taxon>
        <taxon>Castellaniella</taxon>
    </lineage>
</organism>
<dbReference type="STRING" id="1437824.BN940_05876"/>
<dbReference type="AlphaFoldDB" id="W8WVT8"/>
<dbReference type="PROSITE" id="PS51257">
    <property type="entry name" value="PROKAR_LIPOPROTEIN"/>
    <property type="match status" value="1"/>
</dbReference>
<gene>
    <name evidence="1" type="ORF">BN940_05876</name>
</gene>